<evidence type="ECO:0000313" key="2">
    <source>
        <dbReference type="Proteomes" id="UP000567795"/>
    </source>
</evidence>
<dbReference type="Proteomes" id="UP000567795">
    <property type="component" value="Unassembled WGS sequence"/>
</dbReference>
<dbReference type="RefSeq" id="WP_179813273.1">
    <property type="nucleotide sequence ID" value="NZ_JACBZD010000001.1"/>
</dbReference>
<dbReference type="EMBL" id="JACBZD010000001">
    <property type="protein sequence ID" value="NYI04372.1"/>
    <property type="molecule type" value="Genomic_DNA"/>
</dbReference>
<sequence>MTRPSPRPRSLPTERAYLCEVTRSLAGPDFQTRTHLTDIVWSPGKACRWLRHHAVEHAHSLDPATASALHHWAGDLAHFRDSAIALETTETPYVRRFTSGNVTLTLSARPIELLPILRQAPCRRRAIR</sequence>
<keyword evidence="2" id="KW-1185">Reference proteome</keyword>
<accession>A0A853A1H4</accession>
<protein>
    <submittedName>
        <fullName evidence="1">Uncharacterized protein</fullName>
    </submittedName>
</protein>
<name>A0A853A1H4_9ACTN</name>
<dbReference type="AlphaFoldDB" id="A0A853A1H4"/>
<gene>
    <name evidence="1" type="ORF">FHU37_001315</name>
</gene>
<reference evidence="1 2" key="1">
    <citation type="submission" date="2020-07" db="EMBL/GenBank/DDBJ databases">
        <title>Sequencing the genomes of 1000 actinobacteria strains.</title>
        <authorList>
            <person name="Klenk H.-P."/>
        </authorList>
    </citation>
    <scope>NUCLEOTIDE SEQUENCE [LARGE SCALE GENOMIC DNA]</scope>
    <source>
        <strain evidence="1 2">DSM 42178</strain>
    </source>
</reference>
<organism evidence="1 2">
    <name type="scientific">Allostreptomyces psammosilenae</name>
    <dbReference type="NCBI Taxonomy" id="1892865"/>
    <lineage>
        <taxon>Bacteria</taxon>
        <taxon>Bacillati</taxon>
        <taxon>Actinomycetota</taxon>
        <taxon>Actinomycetes</taxon>
        <taxon>Kitasatosporales</taxon>
        <taxon>Streptomycetaceae</taxon>
        <taxon>Allostreptomyces</taxon>
    </lineage>
</organism>
<evidence type="ECO:0000313" key="1">
    <source>
        <dbReference type="EMBL" id="NYI04372.1"/>
    </source>
</evidence>
<proteinExistence type="predicted"/>
<comment type="caution">
    <text evidence="1">The sequence shown here is derived from an EMBL/GenBank/DDBJ whole genome shotgun (WGS) entry which is preliminary data.</text>
</comment>